<organism evidence="1 2">
    <name type="scientific">Musa troglodytarum</name>
    <name type="common">fe'i banana</name>
    <dbReference type="NCBI Taxonomy" id="320322"/>
    <lineage>
        <taxon>Eukaryota</taxon>
        <taxon>Viridiplantae</taxon>
        <taxon>Streptophyta</taxon>
        <taxon>Embryophyta</taxon>
        <taxon>Tracheophyta</taxon>
        <taxon>Spermatophyta</taxon>
        <taxon>Magnoliopsida</taxon>
        <taxon>Liliopsida</taxon>
        <taxon>Zingiberales</taxon>
        <taxon>Musaceae</taxon>
        <taxon>Musa</taxon>
    </lineage>
</organism>
<accession>A0A9E7JSI3</accession>
<dbReference type="Proteomes" id="UP001055439">
    <property type="component" value="Chromosome 3"/>
</dbReference>
<dbReference type="EMBL" id="CP097505">
    <property type="protein sequence ID" value="URD92567.1"/>
    <property type="molecule type" value="Genomic_DNA"/>
</dbReference>
<protein>
    <submittedName>
        <fullName evidence="1">Uncharacterized protein</fullName>
    </submittedName>
</protein>
<evidence type="ECO:0000313" key="2">
    <source>
        <dbReference type="Proteomes" id="UP001055439"/>
    </source>
</evidence>
<sequence>MYPEAVAAFQLVNGPIGVVALDQVLALVLCFLHDILVDFVGSIQHLYILLSCSFIKPVHLQSDPMNHSSDSVPRDSLLIHPA</sequence>
<dbReference type="AlphaFoldDB" id="A0A9E7JSI3"/>
<gene>
    <name evidence="1" type="ORF">MUK42_00625</name>
</gene>
<reference evidence="1" key="1">
    <citation type="submission" date="2022-05" db="EMBL/GenBank/DDBJ databases">
        <title>The Musa troglodytarum L. genome provides insights into the mechanism of non-climacteric behaviour and enrichment of carotenoids.</title>
        <authorList>
            <person name="Wang J."/>
        </authorList>
    </citation>
    <scope>NUCLEOTIDE SEQUENCE</scope>
    <source>
        <tissue evidence="1">Leaf</tissue>
    </source>
</reference>
<keyword evidence="2" id="KW-1185">Reference proteome</keyword>
<evidence type="ECO:0000313" key="1">
    <source>
        <dbReference type="EMBL" id="URD92567.1"/>
    </source>
</evidence>
<name>A0A9E7JSI3_9LILI</name>
<proteinExistence type="predicted"/>